<comment type="caution">
    <text evidence="8">The sequence shown here is derived from an EMBL/GenBank/DDBJ whole genome shotgun (WGS) entry which is preliminary data.</text>
</comment>
<feature type="signal peptide" evidence="7">
    <location>
        <begin position="1"/>
        <end position="21"/>
    </location>
</feature>
<evidence type="ECO:0000313" key="10">
    <source>
        <dbReference type="Proteomes" id="UP000274097"/>
    </source>
</evidence>
<evidence type="ECO:0000256" key="7">
    <source>
        <dbReference type="SAM" id="SignalP"/>
    </source>
</evidence>
<dbReference type="GO" id="GO:0005886">
    <property type="term" value="C:plasma membrane"/>
    <property type="evidence" value="ECO:0007669"/>
    <property type="project" value="UniProtKB-SubCell"/>
</dbReference>
<dbReference type="InParanoid" id="A0A3A9JL72"/>
<evidence type="ECO:0000313" key="8">
    <source>
        <dbReference type="EMBL" id="RKK05523.1"/>
    </source>
</evidence>
<feature type="transmembrane region" description="Helical" evidence="6">
    <location>
        <begin position="158"/>
        <end position="177"/>
    </location>
</feature>
<feature type="transmembrane region" description="Helical" evidence="6">
    <location>
        <begin position="107"/>
        <end position="129"/>
    </location>
</feature>
<evidence type="ECO:0000256" key="2">
    <source>
        <dbReference type="ARBA" id="ARBA00022475"/>
    </source>
</evidence>
<proteinExistence type="predicted"/>
<keyword evidence="4 6" id="KW-1133">Transmembrane helix</keyword>
<keyword evidence="7" id="KW-0732">Signal</keyword>
<feature type="transmembrane region" description="Helical" evidence="6">
    <location>
        <begin position="189"/>
        <end position="206"/>
    </location>
</feature>
<organism evidence="8 11">
    <name type="scientific">Teichococcus wenyumeiae</name>
    <dbReference type="NCBI Taxonomy" id="2478470"/>
    <lineage>
        <taxon>Bacteria</taxon>
        <taxon>Pseudomonadati</taxon>
        <taxon>Pseudomonadota</taxon>
        <taxon>Alphaproteobacteria</taxon>
        <taxon>Acetobacterales</taxon>
        <taxon>Roseomonadaceae</taxon>
        <taxon>Roseomonas</taxon>
    </lineage>
</organism>
<dbReference type="Proteomes" id="UP000278036">
    <property type="component" value="Unassembled WGS sequence"/>
</dbReference>
<dbReference type="RefSeq" id="WP_120636989.1">
    <property type="nucleotide sequence ID" value="NZ_RAQU01000014.1"/>
</dbReference>
<evidence type="ECO:0000256" key="1">
    <source>
        <dbReference type="ARBA" id="ARBA00004651"/>
    </source>
</evidence>
<keyword evidence="5 6" id="KW-0472">Membrane</keyword>
<feature type="transmembrane region" description="Helical" evidence="6">
    <location>
        <begin position="260"/>
        <end position="285"/>
    </location>
</feature>
<protein>
    <submittedName>
        <fullName evidence="8">Cytochrome c oxidase assembly protein</fullName>
    </submittedName>
</protein>
<feature type="transmembrane region" description="Helical" evidence="6">
    <location>
        <begin position="69"/>
        <end position="87"/>
    </location>
</feature>
<reference evidence="8 11" key="1">
    <citation type="submission" date="2018-09" db="EMBL/GenBank/DDBJ databases">
        <title>Roseomonas sp. nov., isolated from feces of Tibetan antelopes in the Qinghai-Tibet plateau, China.</title>
        <authorList>
            <person name="Tian Z."/>
        </authorList>
    </citation>
    <scope>NUCLEOTIDE SEQUENCE [LARGE SCALE GENOMIC DNA]</scope>
    <source>
        <strain evidence="9 10">Z23</strain>
        <strain evidence="8 11">Z24</strain>
    </source>
</reference>
<sequence length="301" mass="32189">MRALAPALPAALLLAPAAALAHGADPHGEVPVWTFDPWVVLPLLAALALYLGGLAALWRRAGLGHGIRFWRAGCYLAGWLALAGALLSPLHWWGEHLFTVHMIEHEVAMIVAAPLLVLGRPLGAGLWAWPATPRRWLGQMAQGGGAAGLPWRLLTRPAVASLLHAVAIWAWHVPALFDATVTSTGLHRLQHLSFLLSALLFWWAMLQRAHPGTAAAHLFVTMVHTGILGAVLCFAPRVLFRAQTAQAGLWGLTPLEDQQLAGLVMWVPGGIVYVGAALAFVALWVRRSGGWKDGGDALHAS</sequence>
<feature type="transmembrane region" description="Helical" evidence="6">
    <location>
        <begin position="218"/>
        <end position="240"/>
    </location>
</feature>
<evidence type="ECO:0000256" key="4">
    <source>
        <dbReference type="ARBA" id="ARBA00022989"/>
    </source>
</evidence>
<feature type="chain" id="PRO_5017271177" evidence="7">
    <location>
        <begin position="22"/>
        <end position="301"/>
    </location>
</feature>
<dbReference type="AlphaFoldDB" id="A0A3A9JL72"/>
<keyword evidence="10" id="KW-1185">Reference proteome</keyword>
<evidence type="ECO:0000313" key="11">
    <source>
        <dbReference type="Proteomes" id="UP000278036"/>
    </source>
</evidence>
<keyword evidence="2" id="KW-1003">Cell membrane</keyword>
<evidence type="ECO:0000256" key="5">
    <source>
        <dbReference type="ARBA" id="ARBA00023136"/>
    </source>
</evidence>
<name>A0A3A9JL72_9PROT</name>
<gene>
    <name evidence="8" type="ORF">D6Z83_03715</name>
    <name evidence="9" type="ORF">EBE87_14940</name>
</gene>
<accession>A0A3A9JL72</accession>
<dbReference type="EMBL" id="RFLX01000010">
    <property type="protein sequence ID" value="RMI20747.1"/>
    <property type="molecule type" value="Genomic_DNA"/>
</dbReference>
<dbReference type="EMBL" id="RAQU01000014">
    <property type="protein sequence ID" value="RKK05523.1"/>
    <property type="molecule type" value="Genomic_DNA"/>
</dbReference>
<keyword evidence="3 6" id="KW-0812">Transmembrane</keyword>
<feature type="transmembrane region" description="Helical" evidence="6">
    <location>
        <begin position="39"/>
        <end position="57"/>
    </location>
</feature>
<dbReference type="InterPro" id="IPR019108">
    <property type="entry name" value="Caa3_assmbl_CtaG-rel"/>
</dbReference>
<dbReference type="Pfam" id="PF09678">
    <property type="entry name" value="Caa3_CtaG"/>
    <property type="match status" value="1"/>
</dbReference>
<dbReference type="Proteomes" id="UP000274097">
    <property type="component" value="Unassembled WGS sequence"/>
</dbReference>
<evidence type="ECO:0000256" key="3">
    <source>
        <dbReference type="ARBA" id="ARBA00022692"/>
    </source>
</evidence>
<evidence type="ECO:0000256" key="6">
    <source>
        <dbReference type="SAM" id="Phobius"/>
    </source>
</evidence>
<dbReference type="OrthoDB" id="259025at2"/>
<evidence type="ECO:0000313" key="9">
    <source>
        <dbReference type="EMBL" id="RMI20747.1"/>
    </source>
</evidence>
<comment type="subcellular location">
    <subcellularLocation>
        <location evidence="1">Cell membrane</location>
        <topology evidence="1">Multi-pass membrane protein</topology>
    </subcellularLocation>
</comment>